<keyword evidence="7" id="KW-0807">Transducer</keyword>
<dbReference type="InterPro" id="IPR017981">
    <property type="entry name" value="GPCR_2-like_7TM"/>
</dbReference>
<keyword evidence="3 9" id="KW-1133">Transmembrane helix</keyword>
<feature type="compositionally biased region" description="Basic and acidic residues" evidence="8">
    <location>
        <begin position="448"/>
        <end position="466"/>
    </location>
</feature>
<evidence type="ECO:0000256" key="5">
    <source>
        <dbReference type="ARBA" id="ARBA00023136"/>
    </source>
</evidence>
<feature type="transmembrane region" description="Helical" evidence="9">
    <location>
        <begin position="118"/>
        <end position="140"/>
    </location>
</feature>
<dbReference type="PRINTS" id="PR02000">
    <property type="entry name" value="GCR1PLANT"/>
</dbReference>
<evidence type="ECO:0000256" key="6">
    <source>
        <dbReference type="ARBA" id="ARBA00023170"/>
    </source>
</evidence>
<dbReference type="EMBL" id="JAGMUV010000037">
    <property type="protein sequence ID" value="KAH7112646.1"/>
    <property type="molecule type" value="Genomic_DNA"/>
</dbReference>
<keyword evidence="2 9" id="KW-0812">Transmembrane</keyword>
<feature type="transmembrane region" description="Helical" evidence="9">
    <location>
        <begin position="343"/>
        <end position="360"/>
    </location>
</feature>
<evidence type="ECO:0000259" key="10">
    <source>
        <dbReference type="PROSITE" id="PS50261"/>
    </source>
</evidence>
<evidence type="ECO:0000313" key="12">
    <source>
        <dbReference type="Proteomes" id="UP000738349"/>
    </source>
</evidence>
<keyword evidence="12" id="KW-1185">Reference proteome</keyword>
<evidence type="ECO:0000256" key="8">
    <source>
        <dbReference type="SAM" id="MobiDB-lite"/>
    </source>
</evidence>
<evidence type="ECO:0000256" key="2">
    <source>
        <dbReference type="ARBA" id="ARBA00022692"/>
    </source>
</evidence>
<evidence type="ECO:0000256" key="7">
    <source>
        <dbReference type="ARBA" id="ARBA00023224"/>
    </source>
</evidence>
<feature type="region of interest" description="Disordered" evidence="8">
    <location>
        <begin position="255"/>
        <end position="293"/>
    </location>
</feature>
<accession>A0A9P9D591</accession>
<dbReference type="GO" id="GO:0007166">
    <property type="term" value="P:cell surface receptor signaling pathway"/>
    <property type="evidence" value="ECO:0007669"/>
    <property type="project" value="InterPro"/>
</dbReference>
<dbReference type="InterPro" id="IPR022343">
    <property type="entry name" value="GCR1-cAMP_receptor"/>
</dbReference>
<evidence type="ECO:0000256" key="4">
    <source>
        <dbReference type="ARBA" id="ARBA00023040"/>
    </source>
</evidence>
<feature type="transmembrane region" description="Helical" evidence="9">
    <location>
        <begin position="93"/>
        <end position="111"/>
    </location>
</feature>
<feature type="transmembrane region" description="Helical" evidence="9">
    <location>
        <begin position="20"/>
        <end position="36"/>
    </location>
</feature>
<evidence type="ECO:0000256" key="3">
    <source>
        <dbReference type="ARBA" id="ARBA00022989"/>
    </source>
</evidence>
<feature type="domain" description="G-protein coupled receptors family 2 profile 2" evidence="10">
    <location>
        <begin position="11"/>
        <end position="196"/>
    </location>
</feature>
<keyword evidence="4" id="KW-0297">G-protein coupled receptor</keyword>
<feature type="compositionally biased region" description="Polar residues" evidence="8">
    <location>
        <begin position="270"/>
        <end position="282"/>
    </location>
</feature>
<gene>
    <name evidence="11" type="ORF">EDB81DRAFT_311585</name>
</gene>
<name>A0A9P9D591_9HYPO</name>
<proteinExistence type="predicted"/>
<evidence type="ECO:0000313" key="11">
    <source>
        <dbReference type="EMBL" id="KAH7112646.1"/>
    </source>
</evidence>
<feature type="transmembrane region" description="Helical" evidence="9">
    <location>
        <begin position="166"/>
        <end position="187"/>
    </location>
</feature>
<dbReference type="GO" id="GO:0007189">
    <property type="term" value="P:adenylate cyclase-activating G protein-coupled receptor signaling pathway"/>
    <property type="evidence" value="ECO:0007669"/>
    <property type="project" value="TreeGrafter"/>
</dbReference>
<dbReference type="GO" id="GO:0005886">
    <property type="term" value="C:plasma membrane"/>
    <property type="evidence" value="ECO:0007669"/>
    <property type="project" value="TreeGrafter"/>
</dbReference>
<protein>
    <submittedName>
        <fullName evidence="11">G-protein coupled receptor</fullName>
    </submittedName>
</protein>
<feature type="compositionally biased region" description="Low complexity" evidence="8">
    <location>
        <begin position="255"/>
        <end position="269"/>
    </location>
</feature>
<dbReference type="PROSITE" id="PS50261">
    <property type="entry name" value="G_PROTEIN_RECEP_F2_4"/>
    <property type="match status" value="1"/>
</dbReference>
<evidence type="ECO:0000256" key="9">
    <source>
        <dbReference type="SAM" id="Phobius"/>
    </source>
</evidence>
<dbReference type="PANTHER" id="PTHR23112:SF0">
    <property type="entry name" value="TRANSMEMBRANE PROTEIN 116"/>
    <property type="match status" value="1"/>
</dbReference>
<comment type="caution">
    <text evidence="11">The sequence shown here is derived from an EMBL/GenBank/DDBJ whole genome shotgun (WGS) entry which is preliminary data.</text>
</comment>
<feature type="transmembrane region" description="Helical" evidence="9">
    <location>
        <begin position="380"/>
        <end position="403"/>
    </location>
</feature>
<dbReference type="GO" id="GO:0004930">
    <property type="term" value="F:G protein-coupled receptor activity"/>
    <property type="evidence" value="ECO:0007669"/>
    <property type="project" value="UniProtKB-KW"/>
</dbReference>
<reference evidence="11" key="1">
    <citation type="journal article" date="2021" name="Nat. Commun.">
        <title>Genetic determinants of endophytism in the Arabidopsis root mycobiome.</title>
        <authorList>
            <person name="Mesny F."/>
            <person name="Miyauchi S."/>
            <person name="Thiergart T."/>
            <person name="Pickel B."/>
            <person name="Atanasova L."/>
            <person name="Karlsson M."/>
            <person name="Huettel B."/>
            <person name="Barry K.W."/>
            <person name="Haridas S."/>
            <person name="Chen C."/>
            <person name="Bauer D."/>
            <person name="Andreopoulos W."/>
            <person name="Pangilinan J."/>
            <person name="LaButti K."/>
            <person name="Riley R."/>
            <person name="Lipzen A."/>
            <person name="Clum A."/>
            <person name="Drula E."/>
            <person name="Henrissat B."/>
            <person name="Kohler A."/>
            <person name="Grigoriev I.V."/>
            <person name="Martin F.M."/>
            <person name="Hacquard S."/>
        </authorList>
    </citation>
    <scope>NUCLEOTIDE SEQUENCE</scope>
    <source>
        <strain evidence="11">MPI-CAGE-AT-0147</strain>
    </source>
</reference>
<keyword evidence="6 11" id="KW-0675">Receptor</keyword>
<dbReference type="PRINTS" id="PR02001">
    <property type="entry name" value="GCR1CAMPR"/>
</dbReference>
<evidence type="ECO:0000256" key="1">
    <source>
        <dbReference type="ARBA" id="ARBA00004141"/>
    </source>
</evidence>
<dbReference type="OrthoDB" id="18453at2759"/>
<comment type="subcellular location">
    <subcellularLocation>
        <location evidence="1">Membrane</location>
        <topology evidence="1">Multi-pass membrane protein</topology>
    </subcellularLocation>
</comment>
<feature type="region of interest" description="Disordered" evidence="8">
    <location>
        <begin position="448"/>
        <end position="471"/>
    </location>
</feature>
<dbReference type="AlphaFoldDB" id="A0A9P9D591"/>
<sequence length="506" mass="56624">MSMTEHQMHILIAIERTGASLSLVGVTFIFITYWFFKELRTMPNLFIILASISNFGASVACLIGQDGILIGDDSALCQTQAFLLEIFMQSDPWWSLAMAINVFLVIFHGSSPASFRHYLWVYCLICFGGPFIPAIVLLVARPNGQAMYGDATLWCWISNDWSALRIYTYYVPIWICIFFSAIIYFAVGRHVFRQRNQLQNLTLRYSIKEENYASQLECARDSAEMGLTTRVTDWQVTAVTEVKITTVTPAKCTIPRPSTAPSAAMASPSQHENWQHPQSSYGSDDEMEVRPSSTPVKAPCFETIISSNPLPPQSKPRPPIMTRIRSQTHLNSSWLKGLDPIKLAYLRTSFIFAISILVTWTPSSINRVNSLINPDNSSYALNIATAVVLPLQGVWNTAIYFATSWSKVKEGIRAWMSNQSAHHRDNHGGTGLGGARIEVPWGAQRDRSNMGRFEHHNRRGSDRTSELELTAPGGISNDNIRVMPGTFEVSLAPLPTYSQSITKLVR</sequence>
<organism evidence="11 12">
    <name type="scientific">Dactylonectria macrodidyma</name>
    <dbReference type="NCBI Taxonomy" id="307937"/>
    <lineage>
        <taxon>Eukaryota</taxon>
        <taxon>Fungi</taxon>
        <taxon>Dikarya</taxon>
        <taxon>Ascomycota</taxon>
        <taxon>Pezizomycotina</taxon>
        <taxon>Sordariomycetes</taxon>
        <taxon>Hypocreomycetidae</taxon>
        <taxon>Hypocreales</taxon>
        <taxon>Nectriaceae</taxon>
        <taxon>Dactylonectria</taxon>
    </lineage>
</organism>
<dbReference type="PANTHER" id="PTHR23112">
    <property type="entry name" value="G PROTEIN-COUPLED RECEPTOR 157-RELATED"/>
    <property type="match status" value="1"/>
</dbReference>
<dbReference type="InterPro" id="IPR022340">
    <property type="entry name" value="GPCR_GCR1_put"/>
</dbReference>
<dbReference type="Pfam" id="PF00002">
    <property type="entry name" value="7tm_2"/>
    <property type="match status" value="1"/>
</dbReference>
<feature type="transmembrane region" description="Helical" evidence="9">
    <location>
        <begin position="45"/>
        <end position="65"/>
    </location>
</feature>
<dbReference type="Proteomes" id="UP000738349">
    <property type="component" value="Unassembled WGS sequence"/>
</dbReference>
<keyword evidence="5 9" id="KW-0472">Membrane</keyword>
<dbReference type="CDD" id="cd13952">
    <property type="entry name" value="7tm_classB"/>
    <property type="match status" value="1"/>
</dbReference>
<dbReference type="Gene3D" id="1.20.1070.10">
    <property type="entry name" value="Rhodopsin 7-helix transmembrane proteins"/>
    <property type="match status" value="1"/>
</dbReference>
<dbReference type="InterPro" id="IPR000832">
    <property type="entry name" value="GPCR_2_secretin-like"/>
</dbReference>
<dbReference type="SUPFAM" id="SSF81321">
    <property type="entry name" value="Family A G protein-coupled receptor-like"/>
    <property type="match status" value="1"/>
</dbReference>